<protein>
    <submittedName>
        <fullName evidence="6">Glycosyltransferase family 61 protein</fullName>
    </submittedName>
</protein>
<evidence type="ECO:0000259" key="5">
    <source>
        <dbReference type="Pfam" id="PF04577"/>
    </source>
</evidence>
<feature type="region of interest" description="Disordered" evidence="4">
    <location>
        <begin position="272"/>
        <end position="291"/>
    </location>
</feature>
<evidence type="ECO:0000256" key="4">
    <source>
        <dbReference type="SAM" id="MobiDB-lite"/>
    </source>
</evidence>
<feature type="domain" description="Glycosyltransferase 61 catalytic" evidence="5">
    <location>
        <begin position="174"/>
        <end position="365"/>
    </location>
</feature>
<reference evidence="6" key="1">
    <citation type="submission" date="2022-09" db="EMBL/GenBank/DDBJ databases">
        <title>Haloadaptaus new haloarchaeum isolated from saline soil.</title>
        <authorList>
            <person name="Duran-Viseras A."/>
            <person name="Sanchez-Porro C."/>
            <person name="Ventosa A."/>
        </authorList>
    </citation>
    <scope>NUCLEOTIDE SEQUENCE</scope>
    <source>
        <strain evidence="6">F3-133</strain>
    </source>
</reference>
<evidence type="ECO:0000313" key="7">
    <source>
        <dbReference type="Proteomes" id="UP001149411"/>
    </source>
</evidence>
<evidence type="ECO:0000256" key="1">
    <source>
        <dbReference type="ARBA" id="ARBA00022676"/>
    </source>
</evidence>
<dbReference type="RefSeq" id="WP_266086457.1">
    <property type="nucleotide sequence ID" value="NZ_RKLV01000003.1"/>
</dbReference>
<keyword evidence="7" id="KW-1185">Reference proteome</keyword>
<comment type="caution">
    <text evidence="6">The sequence shown here is derived from an EMBL/GenBank/DDBJ whole genome shotgun (WGS) entry which is preliminary data.</text>
</comment>
<keyword evidence="2" id="KW-0808">Transferase</keyword>
<keyword evidence="3" id="KW-0325">Glycoprotein</keyword>
<dbReference type="GO" id="GO:0016757">
    <property type="term" value="F:glycosyltransferase activity"/>
    <property type="evidence" value="ECO:0007669"/>
    <property type="project" value="UniProtKB-KW"/>
</dbReference>
<gene>
    <name evidence="6" type="ORF">EGH25_04520</name>
</gene>
<dbReference type="EMBL" id="RKLV01000003">
    <property type="protein sequence ID" value="MCX2818615.1"/>
    <property type="molecule type" value="Genomic_DNA"/>
</dbReference>
<dbReference type="AlphaFoldDB" id="A0A9Q4GHB0"/>
<feature type="compositionally biased region" description="Basic and acidic residues" evidence="4">
    <location>
        <begin position="276"/>
        <end position="286"/>
    </location>
</feature>
<keyword evidence="1" id="KW-0328">Glycosyltransferase</keyword>
<dbReference type="PANTHER" id="PTHR20961">
    <property type="entry name" value="GLYCOSYLTRANSFERASE"/>
    <property type="match status" value="1"/>
</dbReference>
<dbReference type="Proteomes" id="UP001149411">
    <property type="component" value="Unassembled WGS sequence"/>
</dbReference>
<evidence type="ECO:0000313" key="6">
    <source>
        <dbReference type="EMBL" id="MCX2818615.1"/>
    </source>
</evidence>
<proteinExistence type="predicted"/>
<evidence type="ECO:0000256" key="2">
    <source>
        <dbReference type="ARBA" id="ARBA00022679"/>
    </source>
</evidence>
<accession>A0A9Q4GHB0</accession>
<organism evidence="6 7">
    <name type="scientific">Halorutilus salinus</name>
    <dbReference type="NCBI Taxonomy" id="2487751"/>
    <lineage>
        <taxon>Archaea</taxon>
        <taxon>Methanobacteriati</taxon>
        <taxon>Methanobacteriota</taxon>
        <taxon>Stenosarchaea group</taxon>
        <taxon>Halobacteria</taxon>
        <taxon>Halorutilales</taxon>
        <taxon>Halorutilaceae</taxon>
        <taxon>Halorutilus</taxon>
    </lineage>
</organism>
<dbReference type="InterPro" id="IPR049625">
    <property type="entry name" value="Glyco_transf_61_cat"/>
</dbReference>
<dbReference type="InterPro" id="IPR007657">
    <property type="entry name" value="Glycosyltransferase_61"/>
</dbReference>
<sequence>MKDRISNLARRARREYSNKGLRSFIANGFRFVARDFWLEEVIERRSISRSELQSIAEKDENIWYAQKEGSINIDPAPNHQIREEFKPYPSEFAPETPFVCELSDCYLLGDYAVGMTEEGSIISETAPVYKSTGSVKKLGIGMGEVLRSSVPMRRTEPEYDYENVFPLVTPYASYYHWMVEYLPKLRLLEHYIEKTGKEPTVLVESDPRGFVRGTLETIGYPSSSYEEWRGGKARIDSLILTPHRIHSFNYRNPPLSNYNPSRDDIRWLRQRVRSSTNRDRGGDVRKEKSKSRRIYISRQEVDSDHTSSRKVLNYDEVKGVLDEFGFEPYIMENLPFRRQAELFADADVVMGPHGAGLVNIIFSDNPLVVELFPESKVKPHFYFISDMMGFGYEGIVTDAKGTELVVDTDLLRSRLESVT</sequence>
<evidence type="ECO:0000256" key="3">
    <source>
        <dbReference type="ARBA" id="ARBA00023180"/>
    </source>
</evidence>
<name>A0A9Q4GHB0_9EURY</name>
<dbReference type="Pfam" id="PF04577">
    <property type="entry name" value="Glyco_transf_61"/>
    <property type="match status" value="1"/>
</dbReference>